<feature type="non-terminal residue" evidence="1">
    <location>
        <position position="1"/>
    </location>
</feature>
<evidence type="ECO:0000313" key="1">
    <source>
        <dbReference type="EMBL" id="GAH63007.1"/>
    </source>
</evidence>
<feature type="non-terminal residue" evidence="1">
    <location>
        <position position="265"/>
    </location>
</feature>
<reference evidence="1" key="1">
    <citation type="journal article" date="2014" name="Front. Microbiol.">
        <title>High frequency of phylogenetically diverse reductive dehalogenase-homologous genes in deep subseafloor sedimentary metagenomes.</title>
        <authorList>
            <person name="Kawai M."/>
            <person name="Futagami T."/>
            <person name="Toyoda A."/>
            <person name="Takaki Y."/>
            <person name="Nishi S."/>
            <person name="Hori S."/>
            <person name="Arai W."/>
            <person name="Tsubouchi T."/>
            <person name="Morono Y."/>
            <person name="Uchiyama I."/>
            <person name="Ito T."/>
            <person name="Fujiyama A."/>
            <person name="Inagaki F."/>
            <person name="Takami H."/>
        </authorList>
    </citation>
    <scope>NUCLEOTIDE SEQUENCE</scope>
    <source>
        <strain evidence="1">Expedition CK06-06</strain>
    </source>
</reference>
<dbReference type="EMBL" id="BARU01030377">
    <property type="protein sequence ID" value="GAH63007.1"/>
    <property type="molecule type" value="Genomic_DNA"/>
</dbReference>
<accession>X1H0T0</accession>
<name>X1H0T0_9ZZZZ</name>
<protein>
    <submittedName>
        <fullName evidence="1">Uncharacterized protein</fullName>
    </submittedName>
</protein>
<gene>
    <name evidence="1" type="ORF">S03H2_48212</name>
</gene>
<proteinExistence type="predicted"/>
<sequence length="265" mass="30791">IKPFSEGIEEFDFYKELSSAEFDKAVKDEARKQKIPGIKTSLWRAKLKKWEGILRGKEHKSLPALKSWYKSLSEDHQETLEKVIVSEKVSSPDDFLTIKEWEADLSKEWGGKENLGRMKTIIKLVYPIFSRADLSMAEDKFKPFSETVNQRMEEEVKGFGEKEAKPPSWRPKKPIREIGVAEQDRITKHIDNAISKYVKSTPVKLKGFKNMDKALQSALQKHRIWDITGEASDILWESPNRQILEKTKDAYKSKEFQDAIQKFLK</sequence>
<dbReference type="AlphaFoldDB" id="X1H0T0"/>
<organism evidence="1">
    <name type="scientific">marine sediment metagenome</name>
    <dbReference type="NCBI Taxonomy" id="412755"/>
    <lineage>
        <taxon>unclassified sequences</taxon>
        <taxon>metagenomes</taxon>
        <taxon>ecological metagenomes</taxon>
    </lineage>
</organism>
<comment type="caution">
    <text evidence="1">The sequence shown here is derived from an EMBL/GenBank/DDBJ whole genome shotgun (WGS) entry which is preliminary data.</text>
</comment>